<evidence type="ECO:0000313" key="2">
    <source>
        <dbReference type="Proteomes" id="UP000034681"/>
    </source>
</evidence>
<accession>A0A0M2PN11</accession>
<evidence type="ECO:0008006" key="3">
    <source>
        <dbReference type="Google" id="ProtNLM"/>
    </source>
</evidence>
<dbReference type="RefSeq" id="WP_016923590.1">
    <property type="nucleotide sequence ID" value="NZ_KB235939.1"/>
</dbReference>
<proteinExistence type="predicted"/>
<sequence>MKLTIHKEDDAIYLRLDESEVFESEEVQNGIILDYNAQGKVIGVEILYLSQRSPQALQQVLLETTP</sequence>
<dbReference type="eggNOG" id="COG5428">
    <property type="taxonomic scope" value="Bacteria"/>
</dbReference>
<dbReference type="InterPro" id="IPR019270">
    <property type="entry name" value="DUF2283"/>
</dbReference>
<dbReference type="STRING" id="317619.GCA_000332315_02843"/>
<name>A0A0M2PN11_PROHO</name>
<dbReference type="Pfam" id="PF10049">
    <property type="entry name" value="DUF2283"/>
    <property type="match status" value="1"/>
</dbReference>
<keyword evidence="2" id="KW-1185">Reference proteome</keyword>
<dbReference type="EMBL" id="AJTX02000010">
    <property type="protein sequence ID" value="KKI97995.1"/>
    <property type="molecule type" value="Genomic_DNA"/>
</dbReference>
<protein>
    <recommendedName>
        <fullName evidence="3">DUF2283 domain-containing protein</fullName>
    </recommendedName>
</protein>
<reference evidence="1" key="1">
    <citation type="submission" date="2012-04" db="EMBL/GenBank/DDBJ databases">
        <authorList>
            <person name="Borisov I.G."/>
            <person name="Ivanikova N.V."/>
            <person name="Pinevich A.V."/>
        </authorList>
    </citation>
    <scope>NUCLEOTIDE SEQUENCE</scope>
    <source>
        <strain evidence="1">CALU 1027</strain>
    </source>
</reference>
<dbReference type="Proteomes" id="UP000034681">
    <property type="component" value="Unassembled WGS sequence"/>
</dbReference>
<gene>
    <name evidence="1" type="ORF">PROH_19745</name>
</gene>
<comment type="caution">
    <text evidence="1">The sequence shown here is derived from an EMBL/GenBank/DDBJ whole genome shotgun (WGS) entry which is preliminary data.</text>
</comment>
<evidence type="ECO:0000313" key="1">
    <source>
        <dbReference type="EMBL" id="KKI97995.1"/>
    </source>
</evidence>
<dbReference type="AlphaFoldDB" id="A0A0M2PN11"/>
<dbReference type="OrthoDB" id="9799670at2"/>
<organism evidence="1 2">
    <name type="scientific">Prochlorothrix hollandica PCC 9006 = CALU 1027</name>
    <dbReference type="NCBI Taxonomy" id="317619"/>
    <lineage>
        <taxon>Bacteria</taxon>
        <taxon>Bacillati</taxon>
        <taxon>Cyanobacteriota</taxon>
        <taxon>Cyanophyceae</taxon>
        <taxon>Prochlorotrichales</taxon>
        <taxon>Prochlorotrichaceae</taxon>
        <taxon>Prochlorothrix</taxon>
    </lineage>
</organism>